<organism evidence="1 2">
    <name type="scientific">Methanoculleus marisnigri (strain ATCC 35101 / DSM 1498 / JR1)</name>
    <dbReference type="NCBI Taxonomy" id="368407"/>
    <lineage>
        <taxon>Archaea</taxon>
        <taxon>Methanobacteriati</taxon>
        <taxon>Methanobacteriota</taxon>
        <taxon>Stenosarchaea group</taxon>
        <taxon>Methanomicrobia</taxon>
        <taxon>Methanomicrobiales</taxon>
        <taxon>Methanomicrobiaceae</taxon>
        <taxon>Methanoculleus</taxon>
    </lineage>
</organism>
<keyword evidence="2" id="KW-1185">Reference proteome</keyword>
<evidence type="ECO:0000313" key="2">
    <source>
        <dbReference type="Proteomes" id="UP000002146"/>
    </source>
</evidence>
<gene>
    <name evidence="1" type="ordered locus">Memar_1270</name>
</gene>
<dbReference type="AlphaFoldDB" id="A3CV00"/>
<proteinExistence type="predicted"/>
<name>A3CV00_METMJ</name>
<accession>A3CV00</accession>
<dbReference type="Proteomes" id="UP000002146">
    <property type="component" value="Chromosome"/>
</dbReference>
<protein>
    <submittedName>
        <fullName evidence="1">Uncharacterized protein</fullName>
    </submittedName>
</protein>
<dbReference type="HOGENOM" id="CLU_2875096_0_0_2"/>
<evidence type="ECO:0000313" key="1">
    <source>
        <dbReference type="EMBL" id="ABN57200.1"/>
    </source>
</evidence>
<dbReference type="KEGG" id="mem:Memar_1270"/>
<dbReference type="EMBL" id="CP000562">
    <property type="protein sequence ID" value="ABN57200.1"/>
    <property type="molecule type" value="Genomic_DNA"/>
</dbReference>
<sequence>MLRVQKAAKTRKIAVARRWTGGRGYDTERDGVESELSGDGWERDVHCRAHKRSDHALSAGWSG</sequence>
<reference evidence="1 2" key="1">
    <citation type="journal article" date="2009" name="Stand. Genomic Sci.">
        <title>Complete genome sequence of Methanoculleus marisnigri Romesser et al. 1981 type strain JR1.</title>
        <authorList>
            <person name="Anderson I.J."/>
            <person name="Sieprawska-Lupa M."/>
            <person name="Lapidus A."/>
            <person name="Nolan M."/>
            <person name="Copeland A."/>
            <person name="Glavina Del Rio T."/>
            <person name="Tice H."/>
            <person name="Dalin E."/>
            <person name="Barry K."/>
            <person name="Saunders E."/>
            <person name="Han C."/>
            <person name="Brettin T."/>
            <person name="Detter J.C."/>
            <person name="Bruce D."/>
            <person name="Mikhailova N."/>
            <person name="Pitluck S."/>
            <person name="Hauser L."/>
            <person name="Land M."/>
            <person name="Lucas S."/>
            <person name="Richardson P."/>
            <person name="Whitman W.B."/>
            <person name="Kyrpides N.C."/>
        </authorList>
    </citation>
    <scope>NUCLEOTIDE SEQUENCE [LARGE SCALE GENOMIC DNA]</scope>
    <source>
        <strain evidence="2">ATCC 35101 / DSM 1498 / JR1</strain>
    </source>
</reference>